<comment type="caution">
    <text evidence="3">The sequence shown here is derived from an EMBL/GenBank/DDBJ whole genome shotgun (WGS) entry which is preliminary data.</text>
</comment>
<reference evidence="4" key="1">
    <citation type="journal article" date="2016" name="Nat. Commun.">
        <title>The Gonium pectorale genome demonstrates co-option of cell cycle regulation during the evolution of multicellularity.</title>
        <authorList>
            <person name="Hanschen E.R."/>
            <person name="Marriage T.N."/>
            <person name="Ferris P.J."/>
            <person name="Hamaji T."/>
            <person name="Toyoda A."/>
            <person name="Fujiyama A."/>
            <person name="Neme R."/>
            <person name="Noguchi H."/>
            <person name="Minakuchi Y."/>
            <person name="Suzuki M."/>
            <person name="Kawai-Toyooka H."/>
            <person name="Smith D.R."/>
            <person name="Sparks H."/>
            <person name="Anderson J."/>
            <person name="Bakaric R."/>
            <person name="Luria V."/>
            <person name="Karger A."/>
            <person name="Kirschner M.W."/>
            <person name="Durand P.M."/>
            <person name="Michod R.E."/>
            <person name="Nozaki H."/>
            <person name="Olson B.J."/>
        </authorList>
    </citation>
    <scope>NUCLEOTIDE SEQUENCE [LARGE SCALE GENOMIC DNA]</scope>
    <source>
        <strain evidence="4">NIES-2863</strain>
    </source>
</reference>
<dbReference type="AlphaFoldDB" id="A0A150FU49"/>
<dbReference type="GO" id="GO:0005788">
    <property type="term" value="C:endoplasmic reticulum lumen"/>
    <property type="evidence" value="ECO:0007669"/>
    <property type="project" value="TreeGrafter"/>
</dbReference>
<dbReference type="SUPFAM" id="SSF52833">
    <property type="entry name" value="Thioredoxin-like"/>
    <property type="match status" value="1"/>
</dbReference>
<evidence type="ECO:0000313" key="3">
    <source>
        <dbReference type="EMBL" id="KXZ41142.1"/>
    </source>
</evidence>
<accession>A0A150FU49</accession>
<proteinExistence type="predicted"/>
<dbReference type="GO" id="GO:0034976">
    <property type="term" value="P:response to endoplasmic reticulum stress"/>
    <property type="evidence" value="ECO:0007669"/>
    <property type="project" value="TreeGrafter"/>
</dbReference>
<dbReference type="Pfam" id="PF00085">
    <property type="entry name" value="Thioredoxin"/>
    <property type="match status" value="1"/>
</dbReference>
<feature type="compositionally biased region" description="Acidic residues" evidence="1">
    <location>
        <begin position="15"/>
        <end position="31"/>
    </location>
</feature>
<dbReference type="EMBL" id="LSYV01000722">
    <property type="protein sequence ID" value="KXZ41142.1"/>
    <property type="molecule type" value="Genomic_DNA"/>
</dbReference>
<dbReference type="Gene3D" id="3.40.30.10">
    <property type="entry name" value="Glutaredoxin"/>
    <property type="match status" value="1"/>
</dbReference>
<organism evidence="3 4">
    <name type="scientific">Gonium pectorale</name>
    <name type="common">Green alga</name>
    <dbReference type="NCBI Taxonomy" id="33097"/>
    <lineage>
        <taxon>Eukaryota</taxon>
        <taxon>Viridiplantae</taxon>
        <taxon>Chlorophyta</taxon>
        <taxon>core chlorophytes</taxon>
        <taxon>Chlorophyceae</taxon>
        <taxon>CS clade</taxon>
        <taxon>Chlamydomonadales</taxon>
        <taxon>Volvocaceae</taxon>
        <taxon>Gonium</taxon>
    </lineage>
</organism>
<evidence type="ECO:0000259" key="2">
    <source>
        <dbReference type="Pfam" id="PF00085"/>
    </source>
</evidence>
<dbReference type="PANTHER" id="PTHR45815">
    <property type="entry name" value="PROTEIN DISULFIDE-ISOMERASE A6"/>
    <property type="match status" value="1"/>
</dbReference>
<protein>
    <recommendedName>
        <fullName evidence="2">Thioredoxin domain-containing protein</fullName>
    </recommendedName>
</protein>
<feature type="compositionally biased region" description="Acidic residues" evidence="1">
    <location>
        <begin position="198"/>
        <end position="212"/>
    </location>
</feature>
<dbReference type="GO" id="GO:0015035">
    <property type="term" value="F:protein-disulfide reductase activity"/>
    <property type="evidence" value="ECO:0007669"/>
    <property type="project" value="TreeGrafter"/>
</dbReference>
<dbReference type="STRING" id="33097.A0A150FU49"/>
<evidence type="ECO:0000313" key="4">
    <source>
        <dbReference type="Proteomes" id="UP000075714"/>
    </source>
</evidence>
<evidence type="ECO:0000256" key="1">
    <source>
        <dbReference type="SAM" id="MobiDB-lite"/>
    </source>
</evidence>
<sequence length="212" mass="22017">MRRLLSGGASAGEQVEAEEEEAEEEEEEEAAFGEAGEASGPAQCGGDGGPSVRRRRSFGGFHRTPVAQLTAAAFDETVLRGGGRQAWMVAVLPPRCGRRCAALEPEWVEAAIALLGEVRFGAVDCPQAAAAVAVGGVCDPERAKASPAIFFYSAGSSAPAMEYTGGRDAEPIIAFARALHPPPVEQGGGTDPRVGDEAGADAWEDDDDPYDL</sequence>
<gene>
    <name evidence="3" type="ORF">GPECTOR_726g885</name>
</gene>
<feature type="region of interest" description="Disordered" evidence="1">
    <location>
        <begin position="1"/>
        <end position="57"/>
    </location>
</feature>
<feature type="compositionally biased region" description="Low complexity" evidence="1">
    <location>
        <begin position="1"/>
        <end position="14"/>
    </location>
</feature>
<feature type="domain" description="Thioredoxin" evidence="2">
    <location>
        <begin position="66"/>
        <end position="176"/>
    </location>
</feature>
<dbReference type="InterPro" id="IPR036249">
    <property type="entry name" value="Thioredoxin-like_sf"/>
</dbReference>
<dbReference type="PANTHER" id="PTHR45815:SF3">
    <property type="entry name" value="PROTEIN DISULFIDE-ISOMERASE A6"/>
    <property type="match status" value="1"/>
</dbReference>
<keyword evidence="4" id="KW-1185">Reference proteome</keyword>
<dbReference type="Proteomes" id="UP000075714">
    <property type="component" value="Unassembled WGS sequence"/>
</dbReference>
<feature type="region of interest" description="Disordered" evidence="1">
    <location>
        <begin position="180"/>
        <end position="212"/>
    </location>
</feature>
<dbReference type="InterPro" id="IPR013766">
    <property type="entry name" value="Thioredoxin_domain"/>
</dbReference>
<name>A0A150FU49_GONPE</name>